<sequence length="277" mass="31076">MIPFDFAYFKPNTLSEAVQIYQTFAAQDMQPLYYGGGTECLTRARRNSLTADAVIDLKGIPECNSIDWQNQWLVLGATVSLTKLSSDHSFPLLAETVAQIADRTARNKITLGGNICGKLIYREAVLPFLLTDALVLTMGPKGLQYKSIHEVFQRQMRLETGEFVVQFLLEKTYAMLPYVSIKKRRVGHVGYPLVSIAACKQSDRIHAAFSGVCAFPFRSKEIEDELSQSAVSYDTRIERAVKHLPAPVLKNVEGAADYREFVFKQALRETLERLDGV</sequence>
<keyword evidence="3" id="KW-0560">Oxidoreductase</keyword>
<dbReference type="SUPFAM" id="SSF55447">
    <property type="entry name" value="CO dehydrogenase flavoprotein C-terminal domain-like"/>
    <property type="match status" value="1"/>
</dbReference>
<keyword evidence="1" id="KW-0285">Flavoprotein</keyword>
<dbReference type="Gene3D" id="3.30.465.10">
    <property type="match status" value="1"/>
</dbReference>
<organism evidence="5 6">
    <name type="scientific">Fodinisporobacter ferrooxydans</name>
    <dbReference type="NCBI Taxonomy" id="2901836"/>
    <lineage>
        <taxon>Bacteria</taxon>
        <taxon>Bacillati</taxon>
        <taxon>Bacillota</taxon>
        <taxon>Bacilli</taxon>
        <taxon>Bacillales</taxon>
        <taxon>Alicyclobacillaceae</taxon>
        <taxon>Fodinisporobacter</taxon>
    </lineage>
</organism>
<keyword evidence="2" id="KW-0274">FAD</keyword>
<dbReference type="Gene3D" id="3.30.390.50">
    <property type="entry name" value="CO dehydrogenase flavoprotein, C-terminal domain"/>
    <property type="match status" value="1"/>
</dbReference>
<evidence type="ECO:0000256" key="1">
    <source>
        <dbReference type="ARBA" id="ARBA00022630"/>
    </source>
</evidence>
<dbReference type="Proteomes" id="UP000830167">
    <property type="component" value="Chromosome"/>
</dbReference>
<proteinExistence type="predicted"/>
<dbReference type="InterPro" id="IPR005107">
    <property type="entry name" value="CO_DH_flav_C"/>
</dbReference>
<dbReference type="InterPro" id="IPR036683">
    <property type="entry name" value="CO_DH_flav_C_dom_sf"/>
</dbReference>
<evidence type="ECO:0000313" key="5">
    <source>
        <dbReference type="EMBL" id="UOF89545.1"/>
    </source>
</evidence>
<keyword evidence="6" id="KW-1185">Reference proteome</keyword>
<dbReference type="InterPro" id="IPR016167">
    <property type="entry name" value="FAD-bd_PCMH_sub1"/>
</dbReference>
<name>A0ABY4CGA8_9BACL</name>
<dbReference type="PANTHER" id="PTHR42659:SF2">
    <property type="entry name" value="XANTHINE DEHYDROGENASE SUBUNIT C-RELATED"/>
    <property type="match status" value="1"/>
</dbReference>
<dbReference type="SUPFAM" id="SSF56176">
    <property type="entry name" value="FAD-binding/transporter-associated domain-like"/>
    <property type="match status" value="1"/>
</dbReference>
<dbReference type="InterPro" id="IPR002346">
    <property type="entry name" value="Mopterin_DH_FAD-bd"/>
</dbReference>
<dbReference type="Gene3D" id="3.30.43.10">
    <property type="entry name" value="Uridine Diphospho-n-acetylenolpyruvylglucosamine Reductase, domain 2"/>
    <property type="match status" value="1"/>
</dbReference>
<gene>
    <name evidence="5" type="ORF">LSG31_16870</name>
</gene>
<evidence type="ECO:0000313" key="6">
    <source>
        <dbReference type="Proteomes" id="UP000830167"/>
    </source>
</evidence>
<dbReference type="InterPro" id="IPR051312">
    <property type="entry name" value="Diverse_Substr_Oxidored"/>
</dbReference>
<dbReference type="SMART" id="SM01092">
    <property type="entry name" value="CO_deh_flav_C"/>
    <property type="match status" value="1"/>
</dbReference>
<evidence type="ECO:0000256" key="2">
    <source>
        <dbReference type="ARBA" id="ARBA00022827"/>
    </source>
</evidence>
<dbReference type="EMBL" id="CP089291">
    <property type="protein sequence ID" value="UOF89545.1"/>
    <property type="molecule type" value="Genomic_DNA"/>
</dbReference>
<evidence type="ECO:0000259" key="4">
    <source>
        <dbReference type="PROSITE" id="PS51387"/>
    </source>
</evidence>
<dbReference type="Pfam" id="PF00941">
    <property type="entry name" value="FAD_binding_5"/>
    <property type="match status" value="1"/>
</dbReference>
<protein>
    <submittedName>
        <fullName evidence="5">FAD binding domain-containing protein</fullName>
    </submittedName>
</protein>
<dbReference type="PROSITE" id="PS51387">
    <property type="entry name" value="FAD_PCMH"/>
    <property type="match status" value="1"/>
</dbReference>
<reference evidence="5" key="1">
    <citation type="submission" date="2021-12" db="EMBL/GenBank/DDBJ databases">
        <title>Alicyclobacillaceae gen. nov., sp. nov., isolated from chalcocite enrichment system.</title>
        <authorList>
            <person name="Jiang Z."/>
        </authorList>
    </citation>
    <scope>NUCLEOTIDE SEQUENCE</scope>
    <source>
        <strain evidence="5">MYW30-H2</strain>
    </source>
</reference>
<dbReference type="PANTHER" id="PTHR42659">
    <property type="entry name" value="XANTHINE DEHYDROGENASE SUBUNIT C-RELATED"/>
    <property type="match status" value="1"/>
</dbReference>
<dbReference type="InterPro" id="IPR016166">
    <property type="entry name" value="FAD-bd_PCMH"/>
</dbReference>
<accession>A0ABY4CGA8</accession>
<dbReference type="InterPro" id="IPR036318">
    <property type="entry name" value="FAD-bd_PCMH-like_sf"/>
</dbReference>
<dbReference type="InterPro" id="IPR016169">
    <property type="entry name" value="FAD-bd_PCMH_sub2"/>
</dbReference>
<feature type="domain" description="FAD-binding PCMH-type" evidence="4">
    <location>
        <begin position="1"/>
        <end position="174"/>
    </location>
</feature>
<evidence type="ECO:0000256" key="3">
    <source>
        <dbReference type="ARBA" id="ARBA00023002"/>
    </source>
</evidence>
<dbReference type="RefSeq" id="WP_347436235.1">
    <property type="nucleotide sequence ID" value="NZ_CP089291.1"/>
</dbReference>